<evidence type="ECO:0000256" key="1">
    <source>
        <dbReference type="ARBA" id="ARBA00022723"/>
    </source>
</evidence>
<feature type="region of interest" description="Disordered" evidence="5">
    <location>
        <begin position="737"/>
        <end position="881"/>
    </location>
</feature>
<evidence type="ECO:0000256" key="3">
    <source>
        <dbReference type="ARBA" id="ARBA00022833"/>
    </source>
</evidence>
<dbReference type="PROSITE" id="PS50172">
    <property type="entry name" value="BRCT"/>
    <property type="match status" value="2"/>
</dbReference>
<sequence length="1391" mass="153151">MENFENSFNAFLGVHFVLFGFDPVHEREVRSKLVNGGGVDVGRYGQNCTHVVVDKLVYDDPVCVAARNDGKMLVTSLWVDHSFDTGMPVPESIMYRPLKGLNGIPGAESLVACLTGYHGQDRDDVMTMVGLMGAQFSKPLVASKVTHLVCYKFEGEKYELAKKLKTIKLVNHRWLEDCLKAWKILPEDNYAMSGYELEMLEAEAKDSEEEGAPMKQSDGRIMNKSPYKLQIGTPKVHELPISAGEVPKTPQDSTRPKGLLNVINVDGMLSATGRDARSNQASSMNKVNIKHPEGIACQEIGATKDTACGELSENCDRTPVSANLRNGLALPSISAKKSPHSEEKLNILSYSRKTPRRNSLPTCLGENSSNATGSPKLDIVTLKVNGSFNISPSRVEEAKNGTKQPHEESLSEVLPQKRKTDVSCAISKSQKRRQDSELGISGSPLAGNRTPGLESSSLINGPIQINNCSLFTNNGSPTAVLNSGGNSAPHSSTKSLTLDMLISKTVTSESGQDRNVGEKVAQTSFGRLGKPNLATKPETGDSNIHGTPQVIGETREPQNQEQGGKVSSPSSKSTNIEKSHSPGLGLIKGDNDNSHSKPVRTKMLAKKSLGSRPRLSANKSVNQKGSIFSNKTVAEDAAAIETTSVPKFSSASRVELVSQTVNVEAARQLVTENVLTSADKVENKNESVEDETEAPDDENEFVRAVNEKSEVVELTNKAGKVMKERSEQVQHRTNNTKANILNPHDDGMGSQEDKNEPETEKAVCGNPGESTIKSDGAKEKMAKGNKSTLGRTKRKTVPAVLETMESEKDVDGGEAQTEKNVKKAEKENRVPDSAGKTSANTKPVMKLKNSIEIEKENKPIGDGDRNTSQRKQQTGKSAIASNRAPVTTTKNFAKIDADLTPVEKASNILKTEPAWFILSGHKLQRKEFQQVIKRLKGRSCRDSHHWSYQATHFIVPDPIRRTEKFFAAAAAGRWILKTDYLTASSQAGKFLAEEPYEWHKNGLSEDGAINLEAPRKWRLLRERTGHGAFYGMRIIIYGECIAPPLDTLKRVVKAGDGTILATSPPYTRFLKSGVDFAIVSPGMPRVDLWVQEFLRHEIPCVVPDYLVEYVCKPGYSLERHVQYNTHAWAEKSFANLINRSEEIVEDLANLTPPDNQDINDLNCEVCGSHERGEVMLICGNESGSIGCGVGTHIDCCDPPLTEVPEEDWFCPKCRGSINRINPPKRTKKGNSLKNGISNHGTCLDLLWLSFEGVLSFGTHHFYIPEFIFQFFYSQDTRDTIPDGLRTLAEAMRIHEYNVEDIYIIVGKSTHHCVGGGGYQGQCNFLMYSPPQRRAGRGRSLEKTQEGLIDYAFGEMSNNCHRNAVNNLVWDASYWVWTRRPNRGWHATCQSM</sequence>
<dbReference type="ExpressionAtlas" id="A5C449">
    <property type="expression patterns" value="baseline and differential"/>
</dbReference>
<feature type="compositionally biased region" description="Basic and acidic residues" evidence="5">
    <location>
        <begin position="394"/>
        <end position="409"/>
    </location>
</feature>
<evidence type="ECO:0008006" key="9">
    <source>
        <dbReference type="Google" id="ProtNLM"/>
    </source>
</evidence>
<dbReference type="CDD" id="cd17738">
    <property type="entry name" value="BRCT_TopBP1_rpt7"/>
    <property type="match status" value="1"/>
</dbReference>
<dbReference type="PROSITE" id="PS50016">
    <property type="entry name" value="ZF_PHD_2"/>
    <property type="match status" value="1"/>
</dbReference>
<feature type="compositionally biased region" description="Polar residues" evidence="5">
    <location>
        <begin position="559"/>
        <end position="574"/>
    </location>
</feature>
<dbReference type="Gene3D" id="3.40.50.10190">
    <property type="entry name" value="BRCT domain"/>
    <property type="match status" value="4"/>
</dbReference>
<evidence type="ECO:0000256" key="5">
    <source>
        <dbReference type="SAM" id="MobiDB-lite"/>
    </source>
</evidence>
<dbReference type="InterPro" id="IPR001965">
    <property type="entry name" value="Znf_PHD"/>
</dbReference>
<dbReference type="InterPro" id="IPR011011">
    <property type="entry name" value="Znf_FYVE_PHD"/>
</dbReference>
<evidence type="ECO:0000313" key="8">
    <source>
        <dbReference type="EMBL" id="CAN62071.1"/>
    </source>
</evidence>
<feature type="domain" description="BRCT" evidence="7">
    <location>
        <begin position="916"/>
        <end position="998"/>
    </location>
</feature>
<dbReference type="EMBL" id="AM481613">
    <property type="protein sequence ID" value="CAN62071.1"/>
    <property type="molecule type" value="Genomic_DNA"/>
</dbReference>
<feature type="region of interest" description="Disordered" evidence="5">
    <location>
        <begin position="678"/>
        <end position="698"/>
    </location>
</feature>
<protein>
    <recommendedName>
        <fullName evidence="9">BRCT domain-containing protein</fullName>
    </recommendedName>
</protein>
<feature type="compositionally biased region" description="Basic and acidic residues" evidence="5">
    <location>
        <begin position="849"/>
        <end position="867"/>
    </location>
</feature>
<keyword evidence="1" id="KW-0479">Metal-binding</keyword>
<dbReference type="InterPro" id="IPR044254">
    <property type="entry name" value="At4g02110-like"/>
</dbReference>
<dbReference type="Gene3D" id="3.30.40.10">
    <property type="entry name" value="Zinc/RING finger domain, C3HC4 (zinc finger)"/>
    <property type="match status" value="1"/>
</dbReference>
<dbReference type="SMART" id="SM00292">
    <property type="entry name" value="BRCT"/>
    <property type="match status" value="4"/>
</dbReference>
<proteinExistence type="predicted"/>
<accession>A5C449</accession>
<dbReference type="SUPFAM" id="SSF57903">
    <property type="entry name" value="FYVE/PHD zinc finger"/>
    <property type="match status" value="1"/>
</dbReference>
<feature type="domain" description="BRCT" evidence="7">
    <location>
        <begin position="108"/>
        <end position="192"/>
    </location>
</feature>
<dbReference type="Pfam" id="PF12738">
    <property type="entry name" value="PTCB-BRCT"/>
    <property type="match status" value="1"/>
</dbReference>
<evidence type="ECO:0000259" key="6">
    <source>
        <dbReference type="PROSITE" id="PS50016"/>
    </source>
</evidence>
<feature type="compositionally biased region" description="Acidic residues" evidence="5">
    <location>
        <begin position="688"/>
        <end position="698"/>
    </location>
</feature>
<dbReference type="InterPro" id="IPR001357">
    <property type="entry name" value="BRCT_dom"/>
</dbReference>
<dbReference type="InterPro" id="IPR013083">
    <property type="entry name" value="Znf_RING/FYVE/PHD"/>
</dbReference>
<dbReference type="SUPFAM" id="SSF52113">
    <property type="entry name" value="BRCT domain"/>
    <property type="match status" value="3"/>
</dbReference>
<feature type="compositionally biased region" description="Basic and acidic residues" evidence="5">
    <location>
        <begin position="743"/>
        <end position="761"/>
    </location>
</feature>
<reference evidence="8" key="1">
    <citation type="journal article" date="2007" name="PLoS ONE">
        <title>The first genome sequence of an elite grapevine cultivar (Pinot noir Vitis vinifera L.): coping with a highly heterozygous genome.</title>
        <authorList>
            <person name="Velasco R."/>
            <person name="Zharkikh A."/>
            <person name="Troggio M."/>
            <person name="Cartwright D.A."/>
            <person name="Cestaro A."/>
            <person name="Pruss D."/>
            <person name="Pindo M."/>
            <person name="FitzGerald L.M."/>
            <person name="Vezzulli S."/>
            <person name="Reid J."/>
            <person name="Malacarne G."/>
            <person name="Iliev D."/>
            <person name="Coppola G."/>
            <person name="Wardell B."/>
            <person name="Micheletti D."/>
            <person name="Macalma T."/>
            <person name="Facci M."/>
            <person name="Mitchell J.T."/>
            <person name="Perazzolli M."/>
            <person name="Eldredge G."/>
            <person name="Gatto P."/>
            <person name="Oyzerski R."/>
            <person name="Moretto M."/>
            <person name="Gutin N."/>
            <person name="Stefanini M."/>
            <person name="Chen Y."/>
            <person name="Segala C."/>
            <person name="Davenport C."/>
            <person name="Dematte L."/>
            <person name="Mraz A."/>
            <person name="Battilana J."/>
            <person name="Stormo K."/>
            <person name="Costa F."/>
            <person name="Tao Q."/>
            <person name="Si-Ammour A."/>
            <person name="Harkins T."/>
            <person name="Lackey A."/>
            <person name="Perbost C."/>
            <person name="Taillon B."/>
            <person name="Stella A."/>
            <person name="Solovyev V."/>
            <person name="Fawcett J.A."/>
            <person name="Sterck L."/>
            <person name="Vandepoele K."/>
            <person name="Grando S.M."/>
            <person name="Toppo S."/>
            <person name="Moser C."/>
            <person name="Lanchbury J."/>
            <person name="Bogden R."/>
            <person name="Skolnick M."/>
            <person name="Sgaramella V."/>
            <person name="Bhatnagar S.K."/>
            <person name="Fontana P."/>
            <person name="Gutin A."/>
            <person name="Van de Peer Y."/>
            <person name="Salamini F."/>
            <person name="Viola R."/>
        </authorList>
    </citation>
    <scope>NUCLEOTIDE SEQUENCE</scope>
</reference>
<evidence type="ECO:0000256" key="4">
    <source>
        <dbReference type="PROSITE-ProRule" id="PRU00146"/>
    </source>
</evidence>
<dbReference type="InterPro" id="IPR036420">
    <property type="entry name" value="BRCT_dom_sf"/>
</dbReference>
<feature type="region of interest" description="Disordered" evidence="5">
    <location>
        <begin position="393"/>
        <end position="453"/>
    </location>
</feature>
<keyword evidence="3" id="KW-0862">Zinc</keyword>
<feature type="compositionally biased region" description="Polar residues" evidence="5">
    <location>
        <begin position="869"/>
        <end position="881"/>
    </location>
</feature>
<dbReference type="Pfam" id="PF00533">
    <property type="entry name" value="BRCT"/>
    <property type="match status" value="1"/>
</dbReference>
<name>A5C449_VITVI</name>
<feature type="compositionally biased region" description="Basic and acidic residues" evidence="5">
    <location>
        <begin position="805"/>
        <end position="830"/>
    </location>
</feature>
<dbReference type="SMART" id="SM00249">
    <property type="entry name" value="PHD"/>
    <property type="match status" value="1"/>
</dbReference>
<dbReference type="Pfam" id="PF00628">
    <property type="entry name" value="PHD"/>
    <property type="match status" value="1"/>
</dbReference>
<keyword evidence="2 4" id="KW-0863">Zinc-finger</keyword>
<dbReference type="GO" id="GO:0008270">
    <property type="term" value="F:zinc ion binding"/>
    <property type="evidence" value="ECO:0007669"/>
    <property type="project" value="UniProtKB-KW"/>
</dbReference>
<evidence type="ECO:0000256" key="2">
    <source>
        <dbReference type="ARBA" id="ARBA00022771"/>
    </source>
</evidence>
<dbReference type="PANTHER" id="PTHR47181:SF2">
    <property type="entry name" value="BRCA1 C TERMINUS DOMAIN CONTAINING PROTEIN, EXPRESSED"/>
    <property type="match status" value="1"/>
</dbReference>
<dbReference type="PANTHER" id="PTHR47181">
    <property type="entry name" value="BRCA1 C TERMINUS DOMAIN CONTAINING PROTEIN, EXPRESSED"/>
    <property type="match status" value="1"/>
</dbReference>
<feature type="region of interest" description="Disordered" evidence="5">
    <location>
        <begin position="506"/>
        <end position="598"/>
    </location>
</feature>
<gene>
    <name evidence="8" type="ORF">VITISV_036193</name>
</gene>
<evidence type="ECO:0000259" key="7">
    <source>
        <dbReference type="PROSITE" id="PS50172"/>
    </source>
</evidence>
<feature type="domain" description="PHD-type" evidence="6">
    <location>
        <begin position="1160"/>
        <end position="1216"/>
    </location>
</feature>
<organism evidence="8">
    <name type="scientific">Vitis vinifera</name>
    <name type="common">Grape</name>
    <dbReference type="NCBI Taxonomy" id="29760"/>
    <lineage>
        <taxon>Eukaryota</taxon>
        <taxon>Viridiplantae</taxon>
        <taxon>Streptophyta</taxon>
        <taxon>Embryophyta</taxon>
        <taxon>Tracheophyta</taxon>
        <taxon>Spermatophyta</taxon>
        <taxon>Magnoliopsida</taxon>
        <taxon>eudicotyledons</taxon>
        <taxon>Gunneridae</taxon>
        <taxon>Pentapetalae</taxon>
        <taxon>rosids</taxon>
        <taxon>Vitales</taxon>
        <taxon>Vitaceae</taxon>
        <taxon>Viteae</taxon>
        <taxon>Vitis</taxon>
    </lineage>
</organism>
<dbReference type="InterPro" id="IPR019787">
    <property type="entry name" value="Znf_PHD-finger"/>
</dbReference>